<evidence type="ECO:0000313" key="2">
    <source>
        <dbReference type="EMBL" id="CAK7352908.1"/>
    </source>
</evidence>
<name>A0AAV1SN32_9ROSI</name>
<proteinExistence type="predicted"/>
<dbReference type="AlphaFoldDB" id="A0AAV1SN32"/>
<evidence type="ECO:0008006" key="4">
    <source>
        <dbReference type="Google" id="ProtNLM"/>
    </source>
</evidence>
<accession>A0AAV1SN32</accession>
<comment type="caution">
    <text evidence="2">The sequence shown here is derived from an EMBL/GenBank/DDBJ whole genome shotgun (WGS) entry which is preliminary data.</text>
</comment>
<protein>
    <recommendedName>
        <fullName evidence="4">Glycine-rich protein</fullName>
    </recommendedName>
</protein>
<reference evidence="2 3" key="1">
    <citation type="submission" date="2024-01" db="EMBL/GenBank/DDBJ databases">
        <authorList>
            <person name="Waweru B."/>
        </authorList>
    </citation>
    <scope>NUCLEOTIDE SEQUENCE [LARGE SCALE GENOMIC DNA]</scope>
</reference>
<gene>
    <name evidence="2" type="ORF">DCAF_LOCUS24461</name>
</gene>
<keyword evidence="1" id="KW-0472">Membrane</keyword>
<sequence length="176" mass="19378">MMMGLLMGFEDGWSGWWRRGWRRAIMAREERMGEVVRAGGGNDGVGLFMLVEERMTGCSGKKGEDGVRLFRASGEEISVGSFGKGGKDGIGLIAVEILAIWFLFLKMMNSVRYLKIGGMNAIGKGYNFQDDRNRDGKTCEKEVVGEELVVKLVEVTDLHDSVNRAGMASDRRDGSG</sequence>
<feature type="transmembrane region" description="Helical" evidence="1">
    <location>
        <begin position="89"/>
        <end position="105"/>
    </location>
</feature>
<keyword evidence="1" id="KW-0812">Transmembrane</keyword>
<organism evidence="2 3">
    <name type="scientific">Dovyalis caffra</name>
    <dbReference type="NCBI Taxonomy" id="77055"/>
    <lineage>
        <taxon>Eukaryota</taxon>
        <taxon>Viridiplantae</taxon>
        <taxon>Streptophyta</taxon>
        <taxon>Embryophyta</taxon>
        <taxon>Tracheophyta</taxon>
        <taxon>Spermatophyta</taxon>
        <taxon>Magnoliopsida</taxon>
        <taxon>eudicotyledons</taxon>
        <taxon>Gunneridae</taxon>
        <taxon>Pentapetalae</taxon>
        <taxon>rosids</taxon>
        <taxon>fabids</taxon>
        <taxon>Malpighiales</taxon>
        <taxon>Salicaceae</taxon>
        <taxon>Flacourtieae</taxon>
        <taxon>Dovyalis</taxon>
    </lineage>
</organism>
<dbReference type="EMBL" id="CAWUPB010001194">
    <property type="protein sequence ID" value="CAK7352908.1"/>
    <property type="molecule type" value="Genomic_DNA"/>
</dbReference>
<keyword evidence="3" id="KW-1185">Reference proteome</keyword>
<evidence type="ECO:0000313" key="3">
    <source>
        <dbReference type="Proteomes" id="UP001314170"/>
    </source>
</evidence>
<keyword evidence="1" id="KW-1133">Transmembrane helix</keyword>
<dbReference type="Proteomes" id="UP001314170">
    <property type="component" value="Unassembled WGS sequence"/>
</dbReference>
<evidence type="ECO:0000256" key="1">
    <source>
        <dbReference type="SAM" id="Phobius"/>
    </source>
</evidence>